<accession>A0A9P0MSV3</accession>
<gene>
    <name evidence="1" type="ORF">NEZAVI_LOCUS10387</name>
</gene>
<proteinExistence type="predicted"/>
<evidence type="ECO:0000313" key="2">
    <source>
        <dbReference type="Proteomes" id="UP001152798"/>
    </source>
</evidence>
<sequence>MDCYPREHVRKRGRPPKDWDKEMKMTCGGAAWKRLALERKEWKRMGQCRVNGCDIIRRCKATRERCVTNESHSLQKCISLNRERMSQDLKILHNTGKHAL</sequence>
<protein>
    <submittedName>
        <fullName evidence="1">Uncharacterized protein</fullName>
    </submittedName>
</protein>
<keyword evidence="2" id="KW-1185">Reference proteome</keyword>
<dbReference type="EMBL" id="OV725081">
    <property type="protein sequence ID" value="CAH1401352.1"/>
    <property type="molecule type" value="Genomic_DNA"/>
</dbReference>
<organism evidence="1 2">
    <name type="scientific">Nezara viridula</name>
    <name type="common">Southern green stink bug</name>
    <name type="synonym">Cimex viridulus</name>
    <dbReference type="NCBI Taxonomy" id="85310"/>
    <lineage>
        <taxon>Eukaryota</taxon>
        <taxon>Metazoa</taxon>
        <taxon>Ecdysozoa</taxon>
        <taxon>Arthropoda</taxon>
        <taxon>Hexapoda</taxon>
        <taxon>Insecta</taxon>
        <taxon>Pterygota</taxon>
        <taxon>Neoptera</taxon>
        <taxon>Paraneoptera</taxon>
        <taxon>Hemiptera</taxon>
        <taxon>Heteroptera</taxon>
        <taxon>Panheteroptera</taxon>
        <taxon>Pentatomomorpha</taxon>
        <taxon>Pentatomoidea</taxon>
        <taxon>Pentatomidae</taxon>
        <taxon>Pentatominae</taxon>
        <taxon>Nezara</taxon>
    </lineage>
</organism>
<evidence type="ECO:0000313" key="1">
    <source>
        <dbReference type="EMBL" id="CAH1401352.1"/>
    </source>
</evidence>
<dbReference type="OrthoDB" id="410104at2759"/>
<name>A0A9P0MSV3_NEZVI</name>
<reference evidence="1" key="1">
    <citation type="submission" date="2022-01" db="EMBL/GenBank/DDBJ databases">
        <authorList>
            <person name="King R."/>
        </authorList>
    </citation>
    <scope>NUCLEOTIDE SEQUENCE</scope>
</reference>
<dbReference type="AlphaFoldDB" id="A0A9P0MSV3"/>
<dbReference type="Proteomes" id="UP001152798">
    <property type="component" value="Chromosome 5"/>
</dbReference>